<feature type="compositionally biased region" description="Basic and acidic residues" evidence="1">
    <location>
        <begin position="69"/>
        <end position="84"/>
    </location>
</feature>
<evidence type="ECO:0000313" key="3">
    <source>
        <dbReference type="Proteomes" id="UP000275267"/>
    </source>
</evidence>
<dbReference type="AlphaFoldDB" id="A0A3L6SKF5"/>
<feature type="compositionally biased region" description="Pro residues" evidence="1">
    <location>
        <begin position="29"/>
        <end position="43"/>
    </location>
</feature>
<evidence type="ECO:0000256" key="1">
    <source>
        <dbReference type="SAM" id="MobiDB-lite"/>
    </source>
</evidence>
<accession>A0A3L6SKF5</accession>
<sequence length="110" mass="11604">MAARSSFSDRCGSPLTRGATTGAGERRPGPPTTCAPSAVPPPGAARHGRCPELLRRPTQVKPGRSGAGVEERRPGESVKGRCERESSVVARPRHLTSAFSPAWTVAWMGE</sequence>
<reference evidence="3" key="1">
    <citation type="journal article" date="2019" name="Nat. Commun.">
        <title>The genome of broomcorn millet.</title>
        <authorList>
            <person name="Zou C."/>
            <person name="Miki D."/>
            <person name="Li D."/>
            <person name="Tang Q."/>
            <person name="Xiao L."/>
            <person name="Rajput S."/>
            <person name="Deng P."/>
            <person name="Jia W."/>
            <person name="Huang R."/>
            <person name="Zhang M."/>
            <person name="Sun Y."/>
            <person name="Hu J."/>
            <person name="Fu X."/>
            <person name="Schnable P.S."/>
            <person name="Li F."/>
            <person name="Zhang H."/>
            <person name="Feng B."/>
            <person name="Zhu X."/>
            <person name="Liu R."/>
            <person name="Schnable J.C."/>
            <person name="Zhu J.-K."/>
            <person name="Zhang H."/>
        </authorList>
    </citation>
    <scope>NUCLEOTIDE SEQUENCE [LARGE SCALE GENOMIC DNA]</scope>
</reference>
<organism evidence="2 3">
    <name type="scientific">Panicum miliaceum</name>
    <name type="common">Proso millet</name>
    <name type="synonym">Broomcorn millet</name>
    <dbReference type="NCBI Taxonomy" id="4540"/>
    <lineage>
        <taxon>Eukaryota</taxon>
        <taxon>Viridiplantae</taxon>
        <taxon>Streptophyta</taxon>
        <taxon>Embryophyta</taxon>
        <taxon>Tracheophyta</taxon>
        <taxon>Spermatophyta</taxon>
        <taxon>Magnoliopsida</taxon>
        <taxon>Liliopsida</taxon>
        <taxon>Poales</taxon>
        <taxon>Poaceae</taxon>
        <taxon>PACMAD clade</taxon>
        <taxon>Panicoideae</taxon>
        <taxon>Panicodae</taxon>
        <taxon>Paniceae</taxon>
        <taxon>Panicinae</taxon>
        <taxon>Panicum</taxon>
        <taxon>Panicum sect. Panicum</taxon>
    </lineage>
</organism>
<name>A0A3L6SKF5_PANMI</name>
<protein>
    <submittedName>
        <fullName evidence="2">Uncharacterized protein</fullName>
    </submittedName>
</protein>
<feature type="region of interest" description="Disordered" evidence="1">
    <location>
        <begin position="1"/>
        <end position="84"/>
    </location>
</feature>
<keyword evidence="3" id="KW-1185">Reference proteome</keyword>
<dbReference type="EMBL" id="PQIB02000004">
    <property type="protein sequence ID" value="RLN22530.1"/>
    <property type="molecule type" value="Genomic_DNA"/>
</dbReference>
<proteinExistence type="predicted"/>
<evidence type="ECO:0000313" key="2">
    <source>
        <dbReference type="EMBL" id="RLN22530.1"/>
    </source>
</evidence>
<comment type="caution">
    <text evidence="2">The sequence shown here is derived from an EMBL/GenBank/DDBJ whole genome shotgun (WGS) entry which is preliminary data.</text>
</comment>
<gene>
    <name evidence="2" type="ORF">C2845_PM07G26710</name>
</gene>
<dbReference type="Proteomes" id="UP000275267">
    <property type="component" value="Unassembled WGS sequence"/>
</dbReference>